<evidence type="ECO:0000313" key="8">
    <source>
        <dbReference type="Proteomes" id="UP000219972"/>
    </source>
</evidence>
<evidence type="ECO:0000256" key="1">
    <source>
        <dbReference type="ARBA" id="ARBA00004651"/>
    </source>
</evidence>
<keyword evidence="5 6" id="KW-0472">Membrane</keyword>
<keyword evidence="4 6" id="KW-1133">Transmembrane helix</keyword>
<gene>
    <name evidence="7" type="ORF">CO662_34325</name>
</gene>
<keyword evidence="2" id="KW-1003">Cell membrane</keyword>
<dbReference type="Pfam" id="PF03626">
    <property type="entry name" value="COX4_pro"/>
    <property type="match status" value="1"/>
</dbReference>
<organism evidence="7 8">
    <name type="scientific">Rhizobium anhuiense</name>
    <dbReference type="NCBI Taxonomy" id="1184720"/>
    <lineage>
        <taxon>Bacteria</taxon>
        <taxon>Pseudomonadati</taxon>
        <taxon>Pseudomonadota</taxon>
        <taxon>Alphaproteobacteria</taxon>
        <taxon>Hyphomicrobiales</taxon>
        <taxon>Rhizobiaceae</taxon>
        <taxon>Rhizobium/Agrobacterium group</taxon>
        <taxon>Rhizobium</taxon>
    </lineage>
</organism>
<evidence type="ECO:0000313" key="7">
    <source>
        <dbReference type="EMBL" id="PDS47496.1"/>
    </source>
</evidence>
<comment type="caution">
    <text evidence="7">The sequence shown here is derived from an EMBL/GenBank/DDBJ whole genome shotgun (WGS) entry which is preliminary data.</text>
</comment>
<dbReference type="RefSeq" id="WP_097545302.1">
    <property type="nucleotide sequence ID" value="NZ_NWSK01000037.1"/>
</dbReference>
<dbReference type="EMBL" id="NWSL01000043">
    <property type="protein sequence ID" value="PDS47496.1"/>
    <property type="molecule type" value="Genomic_DNA"/>
</dbReference>
<evidence type="ECO:0000256" key="2">
    <source>
        <dbReference type="ARBA" id="ARBA00022475"/>
    </source>
</evidence>
<evidence type="ECO:0000256" key="4">
    <source>
        <dbReference type="ARBA" id="ARBA00022989"/>
    </source>
</evidence>
<feature type="transmembrane region" description="Helical" evidence="6">
    <location>
        <begin position="67"/>
        <end position="86"/>
    </location>
</feature>
<evidence type="ECO:0000256" key="3">
    <source>
        <dbReference type="ARBA" id="ARBA00022692"/>
    </source>
</evidence>
<comment type="subcellular location">
    <subcellularLocation>
        <location evidence="1">Cell membrane</location>
        <topology evidence="1">Multi-pass membrane protein</topology>
    </subcellularLocation>
</comment>
<name>A0ABX4IX43_9HYPH</name>
<protein>
    <submittedName>
        <fullName evidence="7">Uncharacterized protein</fullName>
    </submittedName>
</protein>
<proteinExistence type="predicted"/>
<dbReference type="InterPro" id="IPR005171">
    <property type="entry name" value="Cyt_c_oxidase_su4_prok"/>
</dbReference>
<evidence type="ECO:0000256" key="5">
    <source>
        <dbReference type="ARBA" id="ARBA00023136"/>
    </source>
</evidence>
<keyword evidence="8" id="KW-1185">Reference proteome</keyword>
<keyword evidence="3 6" id="KW-0812">Transmembrane</keyword>
<dbReference type="Proteomes" id="UP000219972">
    <property type="component" value="Unassembled WGS sequence"/>
</dbReference>
<sequence length="96" mass="9829">MKIDAASKQATRTLAVLLGLTAATLAAVFLLQAAAWKAGLTVAVGFTSICKVRLVVLDFLGLRTSGSALTLALQAWAAVVLILAAARPMAAAFALF</sequence>
<evidence type="ECO:0000256" key="6">
    <source>
        <dbReference type="SAM" id="Phobius"/>
    </source>
</evidence>
<accession>A0ABX4IX43</accession>
<reference evidence="7 8" key="1">
    <citation type="submission" date="2017-09" db="EMBL/GenBank/DDBJ databases">
        <title>Comparative genomics of rhizobia isolated from Phaseolus vulgaris in China.</title>
        <authorList>
            <person name="Tong W."/>
        </authorList>
    </citation>
    <scope>NUCLEOTIDE SEQUENCE [LARGE SCALE GENOMIC DNA]</scope>
    <source>
        <strain evidence="7 8">Y27</strain>
    </source>
</reference>